<dbReference type="InterPro" id="IPR016187">
    <property type="entry name" value="CTDL_fold"/>
</dbReference>
<dbReference type="PANTHER" id="PTHR23150">
    <property type="entry name" value="SULFATASE MODIFYING FACTOR 1, 2"/>
    <property type="match status" value="1"/>
</dbReference>
<dbReference type="PROSITE" id="PS51257">
    <property type="entry name" value="PROKAR_LIPOPROTEIN"/>
    <property type="match status" value="1"/>
</dbReference>
<keyword evidence="4" id="KW-1185">Reference proteome</keyword>
<feature type="chain" id="PRO_5045489295" evidence="1">
    <location>
        <begin position="22"/>
        <end position="464"/>
    </location>
</feature>
<sequence length="464" mass="47924">MTARCLSTALAAAGLLLPALSACEPEPRQWLVSVSTDAPAPRFGDHLLLEVMGEGAICTGCMRLIGVDGPDSLPVSFGVVPQEEGAAVRVRARLYRAEQAGPDGLPRGPALIDAVARLPPLDGETRVALDLSMRCFGVPSLPEQRATCDPEAGALAPEPVLPLLSEAEARPEPGSWPGAAPVPCQGPAPAGMVCVPGGVFLLGTPRPGYTVDLDELSQPERLVQLGAFAIDADEVTVGTVRELVATGQIRSEPVVRDLDAPGSDLGACTYLGASDGANDALPVNCVTHALAEEACSARGLRLPTEAEWEYAAGNLDDETAYPWGNGGDLCAMALLGRGRGSGEVDQGVFENSGCRPLDAPVPWGPVAGGAPSDVTALGIRNLAGSMSEWVADTFAPYAAPCWQSGGPLLVDPVCREPAPGAAPSFSYRGSSWSGYKLGARATARSHERASAFNPATGFRCAQPM</sequence>
<dbReference type="InterPro" id="IPR042095">
    <property type="entry name" value="SUMF_sf"/>
</dbReference>
<organism evidence="3 4">
    <name type="scientific">Sorangium atrum</name>
    <dbReference type="NCBI Taxonomy" id="2995308"/>
    <lineage>
        <taxon>Bacteria</taxon>
        <taxon>Pseudomonadati</taxon>
        <taxon>Myxococcota</taxon>
        <taxon>Polyangia</taxon>
        <taxon>Polyangiales</taxon>
        <taxon>Polyangiaceae</taxon>
        <taxon>Sorangium</taxon>
    </lineage>
</organism>
<evidence type="ECO:0000259" key="2">
    <source>
        <dbReference type="Pfam" id="PF03781"/>
    </source>
</evidence>
<dbReference type="RefSeq" id="WP_272100071.1">
    <property type="nucleotide sequence ID" value="NZ_JAQNDK010000004.1"/>
</dbReference>
<dbReference type="Proteomes" id="UP001217485">
    <property type="component" value="Unassembled WGS sequence"/>
</dbReference>
<dbReference type="PANTHER" id="PTHR23150:SF19">
    <property type="entry name" value="FORMYLGLYCINE-GENERATING ENZYME"/>
    <property type="match status" value="1"/>
</dbReference>
<dbReference type="Gene3D" id="3.90.1580.10">
    <property type="entry name" value="paralog of FGE (formylglycine-generating enzyme)"/>
    <property type="match status" value="1"/>
</dbReference>
<feature type="domain" description="Sulfatase-modifying factor enzyme-like" evidence="2">
    <location>
        <begin position="190"/>
        <end position="461"/>
    </location>
</feature>
<name>A0ABT5C791_9BACT</name>
<evidence type="ECO:0000313" key="3">
    <source>
        <dbReference type="EMBL" id="MDC0682286.1"/>
    </source>
</evidence>
<protein>
    <submittedName>
        <fullName evidence="3">SUMF1/EgtB/PvdO family nonheme iron enzyme</fullName>
    </submittedName>
</protein>
<feature type="signal peptide" evidence="1">
    <location>
        <begin position="1"/>
        <end position="21"/>
    </location>
</feature>
<dbReference type="InterPro" id="IPR005532">
    <property type="entry name" value="SUMF_dom"/>
</dbReference>
<proteinExistence type="predicted"/>
<reference evidence="3 4" key="1">
    <citation type="submission" date="2023-01" db="EMBL/GenBank/DDBJ databases">
        <title>Minimal conservation of predation-associated metabolite biosynthetic gene clusters underscores biosynthetic potential of Myxococcota including descriptions for ten novel species: Archangium lansinium sp. nov., Myxococcus landrumus sp. nov., Nannocystis bai.</title>
        <authorList>
            <person name="Ahearne A."/>
            <person name="Stevens C."/>
            <person name="Dowd S."/>
        </authorList>
    </citation>
    <scope>NUCLEOTIDE SEQUENCE [LARGE SCALE GENOMIC DNA]</scope>
    <source>
        <strain evidence="3 4">WIWO2</strain>
    </source>
</reference>
<keyword evidence="1" id="KW-0732">Signal</keyword>
<evidence type="ECO:0000256" key="1">
    <source>
        <dbReference type="SAM" id="SignalP"/>
    </source>
</evidence>
<dbReference type="InterPro" id="IPR051043">
    <property type="entry name" value="Sulfatase_Mod_Factor_Kinase"/>
</dbReference>
<gene>
    <name evidence="3" type="ORF">POL72_31440</name>
</gene>
<dbReference type="Pfam" id="PF03781">
    <property type="entry name" value="FGE-sulfatase"/>
    <property type="match status" value="1"/>
</dbReference>
<comment type="caution">
    <text evidence="3">The sequence shown here is derived from an EMBL/GenBank/DDBJ whole genome shotgun (WGS) entry which is preliminary data.</text>
</comment>
<dbReference type="EMBL" id="JAQNDK010000004">
    <property type="protein sequence ID" value="MDC0682286.1"/>
    <property type="molecule type" value="Genomic_DNA"/>
</dbReference>
<dbReference type="SUPFAM" id="SSF56436">
    <property type="entry name" value="C-type lectin-like"/>
    <property type="match status" value="1"/>
</dbReference>
<evidence type="ECO:0000313" key="4">
    <source>
        <dbReference type="Proteomes" id="UP001217485"/>
    </source>
</evidence>
<accession>A0ABT5C791</accession>